<evidence type="ECO:0000256" key="1">
    <source>
        <dbReference type="SAM" id="MobiDB-lite"/>
    </source>
</evidence>
<sequence>MLYFKDIQKYFFAKNFLTPENVIVYLVKLFYSIENGGKNLFEILRSHLYGKRVVLSHGAGMGRFYIISNVNGSVNDFDAVKIVYLSALHNFDLSSPPTHRARDSPTLSHGKQMRSQKSTASFVSTLFTVDEEDQTTSPQLSTDSTATSSHRCTTASEISNEAKILEKSKSMEQAYQFATSVRNVVVPHHHYRRPPRHKIEVMLPQRKCAWLNVDAKQRDPNKNDSFLDHYGE</sequence>
<proteinExistence type="predicted"/>
<keyword evidence="2" id="KW-1185">Reference proteome</keyword>
<evidence type="ECO:0000313" key="3">
    <source>
        <dbReference type="WBParaSite" id="ALUE_0000021101-mRNA-1"/>
    </source>
</evidence>
<feature type="compositionally biased region" description="Polar residues" evidence="1">
    <location>
        <begin position="135"/>
        <end position="154"/>
    </location>
</feature>
<feature type="region of interest" description="Disordered" evidence="1">
    <location>
        <begin position="96"/>
        <end position="118"/>
    </location>
</feature>
<organism evidence="2 3">
    <name type="scientific">Ascaris lumbricoides</name>
    <name type="common">Giant roundworm</name>
    <dbReference type="NCBI Taxonomy" id="6252"/>
    <lineage>
        <taxon>Eukaryota</taxon>
        <taxon>Metazoa</taxon>
        <taxon>Ecdysozoa</taxon>
        <taxon>Nematoda</taxon>
        <taxon>Chromadorea</taxon>
        <taxon>Rhabditida</taxon>
        <taxon>Spirurina</taxon>
        <taxon>Ascaridomorpha</taxon>
        <taxon>Ascaridoidea</taxon>
        <taxon>Ascarididae</taxon>
        <taxon>Ascaris</taxon>
    </lineage>
</organism>
<protein>
    <submittedName>
        <fullName evidence="3">DEP domain-containing protein</fullName>
    </submittedName>
</protein>
<name>A0A0M3HFB6_ASCLU</name>
<dbReference type="Proteomes" id="UP000036681">
    <property type="component" value="Unplaced"/>
</dbReference>
<dbReference type="AlphaFoldDB" id="A0A0M3HFB6"/>
<feature type="compositionally biased region" description="Polar residues" evidence="1">
    <location>
        <begin position="105"/>
        <end position="118"/>
    </location>
</feature>
<accession>A0A0M3HFB6</accession>
<reference evidence="3" key="1">
    <citation type="submission" date="2017-02" db="UniProtKB">
        <authorList>
            <consortium name="WormBaseParasite"/>
        </authorList>
    </citation>
    <scope>IDENTIFICATION</scope>
</reference>
<dbReference type="WBParaSite" id="ALUE_0000021101-mRNA-1">
    <property type="protein sequence ID" value="ALUE_0000021101-mRNA-1"/>
    <property type="gene ID" value="ALUE_0000021101"/>
</dbReference>
<feature type="region of interest" description="Disordered" evidence="1">
    <location>
        <begin position="133"/>
        <end position="154"/>
    </location>
</feature>
<evidence type="ECO:0000313" key="2">
    <source>
        <dbReference type="Proteomes" id="UP000036681"/>
    </source>
</evidence>